<dbReference type="PANTHER" id="PTHR43394:SF1">
    <property type="entry name" value="ATP-BINDING CASSETTE SUB-FAMILY B MEMBER 10, MITOCHONDRIAL"/>
    <property type="match status" value="1"/>
</dbReference>
<keyword evidence="14" id="KW-1185">Reference proteome</keyword>
<dbReference type="EMBL" id="RJKE01000001">
    <property type="protein sequence ID" value="ROO86092.1"/>
    <property type="molecule type" value="Genomic_DNA"/>
</dbReference>
<keyword evidence="6" id="KW-0547">Nucleotide-binding</keyword>
<dbReference type="Gene3D" id="3.40.50.300">
    <property type="entry name" value="P-loop containing nucleotide triphosphate hydrolases"/>
    <property type="match status" value="1"/>
</dbReference>
<feature type="transmembrane region" description="Helical" evidence="10">
    <location>
        <begin position="76"/>
        <end position="97"/>
    </location>
</feature>
<dbReference type="InterPro" id="IPR003439">
    <property type="entry name" value="ABC_transporter-like_ATP-bd"/>
</dbReference>
<accession>A0A3N1CXR5</accession>
<protein>
    <submittedName>
        <fullName evidence="13">ATP-binding cassette subfamily C protein</fullName>
    </submittedName>
</protein>
<evidence type="ECO:0000256" key="3">
    <source>
        <dbReference type="ARBA" id="ARBA00022475"/>
    </source>
</evidence>
<dbReference type="Pfam" id="PF00664">
    <property type="entry name" value="ABC_membrane"/>
    <property type="match status" value="1"/>
</dbReference>
<dbReference type="PROSITE" id="PS50893">
    <property type="entry name" value="ABC_TRANSPORTER_2"/>
    <property type="match status" value="1"/>
</dbReference>
<reference evidence="13 14" key="1">
    <citation type="submission" date="2018-11" db="EMBL/GenBank/DDBJ databases">
        <title>Sequencing the genomes of 1000 actinobacteria strains.</title>
        <authorList>
            <person name="Klenk H.-P."/>
        </authorList>
    </citation>
    <scope>NUCLEOTIDE SEQUENCE [LARGE SCALE GENOMIC DNA]</scope>
    <source>
        <strain evidence="13 14">DSM 44254</strain>
    </source>
</reference>
<evidence type="ECO:0000256" key="7">
    <source>
        <dbReference type="ARBA" id="ARBA00022840"/>
    </source>
</evidence>
<name>A0A3N1CXR5_9ACTN</name>
<comment type="subcellular location">
    <subcellularLocation>
        <location evidence="1">Cell membrane</location>
        <topology evidence="1">Multi-pass membrane protein</topology>
    </subcellularLocation>
</comment>
<evidence type="ECO:0000256" key="5">
    <source>
        <dbReference type="ARBA" id="ARBA00022692"/>
    </source>
</evidence>
<evidence type="ECO:0000256" key="9">
    <source>
        <dbReference type="ARBA" id="ARBA00023136"/>
    </source>
</evidence>
<feature type="transmembrane region" description="Helical" evidence="10">
    <location>
        <begin position="153"/>
        <end position="172"/>
    </location>
</feature>
<dbReference type="GO" id="GO:0005524">
    <property type="term" value="F:ATP binding"/>
    <property type="evidence" value="ECO:0007669"/>
    <property type="project" value="UniProtKB-KW"/>
</dbReference>
<dbReference type="PROSITE" id="PS50929">
    <property type="entry name" value="ABC_TM1F"/>
    <property type="match status" value="1"/>
</dbReference>
<dbReference type="SUPFAM" id="SSF90123">
    <property type="entry name" value="ABC transporter transmembrane region"/>
    <property type="match status" value="1"/>
</dbReference>
<dbReference type="Pfam" id="PF00005">
    <property type="entry name" value="ABC_tran"/>
    <property type="match status" value="1"/>
</dbReference>
<evidence type="ECO:0000259" key="11">
    <source>
        <dbReference type="PROSITE" id="PS50893"/>
    </source>
</evidence>
<keyword evidence="3" id="KW-1003">Cell membrane</keyword>
<dbReference type="RefSeq" id="WP_123665526.1">
    <property type="nucleotide sequence ID" value="NZ_RJKE01000001.1"/>
</dbReference>
<dbReference type="PANTHER" id="PTHR43394">
    <property type="entry name" value="ATP-DEPENDENT PERMEASE MDL1, MITOCHONDRIAL"/>
    <property type="match status" value="1"/>
</dbReference>
<keyword evidence="5 10" id="KW-0812">Transmembrane</keyword>
<dbReference type="FunFam" id="3.40.50.300:FF:001001">
    <property type="entry name" value="Multidrug ABC transporter ATP-binding protein"/>
    <property type="match status" value="1"/>
</dbReference>
<evidence type="ECO:0000256" key="1">
    <source>
        <dbReference type="ARBA" id="ARBA00004651"/>
    </source>
</evidence>
<comment type="caution">
    <text evidence="13">The sequence shown here is derived from an EMBL/GenBank/DDBJ whole genome shotgun (WGS) entry which is preliminary data.</text>
</comment>
<dbReference type="CDD" id="cd07346">
    <property type="entry name" value="ABC_6TM_exporters"/>
    <property type="match status" value="1"/>
</dbReference>
<evidence type="ECO:0000259" key="12">
    <source>
        <dbReference type="PROSITE" id="PS50929"/>
    </source>
</evidence>
<evidence type="ECO:0000256" key="2">
    <source>
        <dbReference type="ARBA" id="ARBA00022448"/>
    </source>
</evidence>
<evidence type="ECO:0000256" key="10">
    <source>
        <dbReference type="SAM" id="Phobius"/>
    </source>
</evidence>
<dbReference type="InterPro" id="IPR003593">
    <property type="entry name" value="AAA+_ATPase"/>
</dbReference>
<sequence length="600" mass="61986">MTVPAPRVADLPENKDILPVAAPGQTWRVLLRTALRHRGEAAAALGFTVLSSAGVVTSPLLLGLLVDRAGAGTAALVRLLAALGVAVLCTAVFTALAQRAAERLGARIAADLREDTLTQALRMDAGVLEKAGAGDVASRVTDDVEQFVESVPLGAAVFTALVTVGVAFFGFLSLDWRLALAFTVVFPIHALSLRWYLAKSGPLYAAERRSSAERSRVLLGSLHGAGTVRAYRMHPLQTARVAQASAHSVDAALTSLRLFFRFSMGMNGAEAVGLSTLLTAGFFLVRADAVSVGDVTAAALLFHRLFSPLGTLLLSFDDVQRAGAALARVVGVAMIPIPAAKVARAPGAAVTLSCAGVGHAYDGRTSVVRAVDLRVPAGTSLAIVGASGAGKTTLAGILGGAFPATEGTVTLTDAEGDVAVSDLDPDRLRDWIGIVSQETHVFTGTLREDVTFAAPDRSDEAILQALTAVGAAGWVGTLPDGLDTRVGEGEHPLTAAQVQQLALARLLLRDPAVVVLDEATAEAGSSGARDLERAAAALVRGRTAVVVAHRLTQARDCDAIVVMDRGAIVESGTHADLLTREGRYAALWSAWSGAPEVAGG</sequence>
<dbReference type="GO" id="GO:0005886">
    <property type="term" value="C:plasma membrane"/>
    <property type="evidence" value="ECO:0007669"/>
    <property type="project" value="UniProtKB-SubCell"/>
</dbReference>
<dbReference type="InterPro" id="IPR036640">
    <property type="entry name" value="ABC1_TM_sf"/>
</dbReference>
<organism evidence="13 14">
    <name type="scientific">Actinocorallia herbida</name>
    <dbReference type="NCBI Taxonomy" id="58109"/>
    <lineage>
        <taxon>Bacteria</taxon>
        <taxon>Bacillati</taxon>
        <taxon>Actinomycetota</taxon>
        <taxon>Actinomycetes</taxon>
        <taxon>Streptosporangiales</taxon>
        <taxon>Thermomonosporaceae</taxon>
        <taxon>Actinocorallia</taxon>
    </lineage>
</organism>
<evidence type="ECO:0000313" key="14">
    <source>
        <dbReference type="Proteomes" id="UP000272400"/>
    </source>
</evidence>
<evidence type="ECO:0000256" key="6">
    <source>
        <dbReference type="ARBA" id="ARBA00022741"/>
    </source>
</evidence>
<dbReference type="InterPro" id="IPR027417">
    <property type="entry name" value="P-loop_NTPase"/>
</dbReference>
<dbReference type="Gene3D" id="1.20.1560.10">
    <property type="entry name" value="ABC transporter type 1, transmembrane domain"/>
    <property type="match status" value="1"/>
</dbReference>
<gene>
    <name evidence="13" type="ORF">EDD29_3655</name>
</gene>
<dbReference type="SUPFAM" id="SSF52540">
    <property type="entry name" value="P-loop containing nucleoside triphosphate hydrolases"/>
    <property type="match status" value="1"/>
</dbReference>
<keyword evidence="9 10" id="KW-0472">Membrane</keyword>
<dbReference type="InterPro" id="IPR039421">
    <property type="entry name" value="Type_1_exporter"/>
</dbReference>
<dbReference type="InterPro" id="IPR011527">
    <property type="entry name" value="ABC1_TM_dom"/>
</dbReference>
<evidence type="ECO:0000313" key="13">
    <source>
        <dbReference type="EMBL" id="ROO86092.1"/>
    </source>
</evidence>
<keyword evidence="7 13" id="KW-0067">ATP-binding</keyword>
<keyword evidence="2" id="KW-0813">Transport</keyword>
<dbReference type="Proteomes" id="UP000272400">
    <property type="component" value="Unassembled WGS sequence"/>
</dbReference>
<dbReference type="GO" id="GO:0015421">
    <property type="term" value="F:ABC-type oligopeptide transporter activity"/>
    <property type="evidence" value="ECO:0007669"/>
    <property type="project" value="TreeGrafter"/>
</dbReference>
<dbReference type="OrthoDB" id="9806127at2"/>
<feature type="domain" description="ABC transmembrane type-1" evidence="12">
    <location>
        <begin position="42"/>
        <end position="321"/>
    </location>
</feature>
<dbReference type="AlphaFoldDB" id="A0A3N1CXR5"/>
<dbReference type="GO" id="GO:0016887">
    <property type="term" value="F:ATP hydrolysis activity"/>
    <property type="evidence" value="ECO:0007669"/>
    <property type="project" value="InterPro"/>
</dbReference>
<keyword evidence="8 10" id="KW-1133">Transmembrane helix</keyword>
<dbReference type="SMART" id="SM00382">
    <property type="entry name" value="AAA"/>
    <property type="match status" value="1"/>
</dbReference>
<keyword evidence="4" id="KW-0997">Cell inner membrane</keyword>
<proteinExistence type="predicted"/>
<feature type="domain" description="ABC transporter" evidence="11">
    <location>
        <begin position="352"/>
        <end position="590"/>
    </location>
</feature>
<evidence type="ECO:0000256" key="4">
    <source>
        <dbReference type="ARBA" id="ARBA00022519"/>
    </source>
</evidence>
<evidence type="ECO:0000256" key="8">
    <source>
        <dbReference type="ARBA" id="ARBA00022989"/>
    </source>
</evidence>
<feature type="transmembrane region" description="Helical" evidence="10">
    <location>
        <begin position="41"/>
        <end position="64"/>
    </location>
</feature>